<dbReference type="FunFam" id="3.40.30.10:FF:000045">
    <property type="entry name" value="Disulfide-isomerase A3"/>
    <property type="match status" value="1"/>
</dbReference>
<keyword evidence="10 11" id="KW-0676">Redox-active center</keyword>
<dbReference type="PROSITE" id="PS00194">
    <property type="entry name" value="THIOREDOXIN_1"/>
    <property type="match status" value="2"/>
</dbReference>
<dbReference type="InterPro" id="IPR005788">
    <property type="entry name" value="PDI_thioredoxin-like_dom"/>
</dbReference>
<dbReference type="OrthoDB" id="427280at2759"/>
<evidence type="ECO:0000313" key="16">
    <source>
        <dbReference type="Proteomes" id="UP000801492"/>
    </source>
</evidence>
<feature type="domain" description="Thioredoxin" evidence="14">
    <location>
        <begin position="15"/>
        <end position="151"/>
    </location>
</feature>
<dbReference type="AlphaFoldDB" id="A0A8K0CBM5"/>
<evidence type="ECO:0000256" key="2">
    <source>
        <dbReference type="ARBA" id="ARBA00004319"/>
    </source>
</evidence>
<comment type="subcellular location">
    <subcellularLocation>
        <location evidence="2">Endoplasmic reticulum lumen</location>
    </subcellularLocation>
</comment>
<keyword evidence="7" id="KW-0256">Endoplasmic reticulum</keyword>
<dbReference type="InterPro" id="IPR013766">
    <property type="entry name" value="Thioredoxin_domain"/>
</dbReference>
<dbReference type="Proteomes" id="UP000801492">
    <property type="component" value="Unassembled WGS sequence"/>
</dbReference>
<dbReference type="NCBIfam" id="TIGR01126">
    <property type="entry name" value="pdi_dom"/>
    <property type="match status" value="2"/>
</dbReference>
<dbReference type="InterPro" id="IPR005792">
    <property type="entry name" value="Prot_disulphide_isomerase"/>
</dbReference>
<dbReference type="CDD" id="cd03073">
    <property type="entry name" value="PDI_b'_ERp72_ERp57"/>
    <property type="match status" value="1"/>
</dbReference>
<dbReference type="FunFam" id="3.40.30.10:FF:000017">
    <property type="entry name" value="Protein disulfide-isomerase A4"/>
    <property type="match status" value="1"/>
</dbReference>
<evidence type="ECO:0000259" key="14">
    <source>
        <dbReference type="PROSITE" id="PS51352"/>
    </source>
</evidence>
<evidence type="ECO:0000256" key="9">
    <source>
        <dbReference type="ARBA" id="ARBA00023235"/>
    </source>
</evidence>
<reference evidence="15" key="1">
    <citation type="submission" date="2019-08" db="EMBL/GenBank/DDBJ databases">
        <title>The genome of the North American firefly Photinus pyralis.</title>
        <authorList>
            <consortium name="Photinus pyralis genome working group"/>
            <person name="Fallon T.R."/>
            <person name="Sander Lower S.E."/>
            <person name="Weng J.-K."/>
        </authorList>
    </citation>
    <scope>NUCLEOTIDE SEQUENCE</scope>
    <source>
        <strain evidence="15">TRF0915ILg1</strain>
        <tissue evidence="15">Whole body</tissue>
    </source>
</reference>
<feature type="disulfide bond" description="Redox-active" evidence="11">
    <location>
        <begin position="50"/>
        <end position="53"/>
    </location>
</feature>
<dbReference type="GO" id="GO:0003756">
    <property type="term" value="F:protein disulfide isomerase activity"/>
    <property type="evidence" value="ECO:0007669"/>
    <property type="project" value="UniProtKB-EC"/>
</dbReference>
<keyword evidence="6" id="KW-0677">Repeat</keyword>
<feature type="signal peptide" evidence="13">
    <location>
        <begin position="1"/>
        <end position="18"/>
    </location>
</feature>
<keyword evidence="8 11" id="KW-1015">Disulfide bond</keyword>
<dbReference type="CDD" id="cd02995">
    <property type="entry name" value="PDI_a_PDI_a'_C"/>
    <property type="match status" value="1"/>
</dbReference>
<dbReference type="Pfam" id="PF13848">
    <property type="entry name" value="Thioredoxin_6"/>
    <property type="match status" value="1"/>
</dbReference>
<protein>
    <recommendedName>
        <fullName evidence="4 13">Protein disulfide-isomerase</fullName>
        <ecNumber evidence="4 13">5.3.4.1</ecNumber>
    </recommendedName>
</protein>
<dbReference type="Gene3D" id="3.40.30.10">
    <property type="entry name" value="Glutaredoxin"/>
    <property type="match status" value="4"/>
</dbReference>
<dbReference type="InterPro" id="IPR036249">
    <property type="entry name" value="Thioredoxin-like_sf"/>
</dbReference>
<keyword evidence="16" id="KW-1185">Reference proteome</keyword>
<dbReference type="PANTHER" id="PTHR18929:SF132">
    <property type="entry name" value="PROTEIN DISULFIDE-ISOMERASE A3"/>
    <property type="match status" value="1"/>
</dbReference>
<dbReference type="FunFam" id="3.40.30.10:FF:000303">
    <property type="entry name" value="Protein disulfide-isomerase"/>
    <property type="match status" value="1"/>
</dbReference>
<dbReference type="Pfam" id="PF00085">
    <property type="entry name" value="Thioredoxin"/>
    <property type="match status" value="2"/>
</dbReference>
<proteinExistence type="inferred from homology"/>
<evidence type="ECO:0000256" key="12">
    <source>
        <dbReference type="RuleBase" id="RU004208"/>
    </source>
</evidence>
<evidence type="ECO:0000256" key="8">
    <source>
        <dbReference type="ARBA" id="ARBA00023157"/>
    </source>
</evidence>
<evidence type="ECO:0000256" key="1">
    <source>
        <dbReference type="ARBA" id="ARBA00001182"/>
    </source>
</evidence>
<dbReference type="EC" id="5.3.4.1" evidence="4 13"/>
<dbReference type="SUPFAM" id="SSF52833">
    <property type="entry name" value="Thioredoxin-like"/>
    <property type="match status" value="4"/>
</dbReference>
<dbReference type="PRINTS" id="PR00421">
    <property type="entry name" value="THIOREDOXIN"/>
</dbReference>
<dbReference type="PANTHER" id="PTHR18929">
    <property type="entry name" value="PROTEIN DISULFIDE ISOMERASE"/>
    <property type="match status" value="1"/>
</dbReference>
<evidence type="ECO:0000256" key="6">
    <source>
        <dbReference type="ARBA" id="ARBA00022737"/>
    </source>
</evidence>
<comment type="catalytic activity">
    <reaction evidence="1 13">
        <text>Catalyzes the rearrangement of -S-S- bonds in proteins.</text>
        <dbReference type="EC" id="5.3.4.1"/>
    </reaction>
</comment>
<gene>
    <name evidence="15" type="ORF">ILUMI_23876</name>
</gene>
<evidence type="ECO:0000256" key="3">
    <source>
        <dbReference type="ARBA" id="ARBA00006347"/>
    </source>
</evidence>
<dbReference type="GO" id="GO:0005788">
    <property type="term" value="C:endoplasmic reticulum lumen"/>
    <property type="evidence" value="ECO:0007669"/>
    <property type="project" value="UniProtKB-SubCell"/>
</dbReference>
<dbReference type="GO" id="GO:0034976">
    <property type="term" value="P:response to endoplasmic reticulum stress"/>
    <property type="evidence" value="ECO:0007669"/>
    <property type="project" value="TreeGrafter"/>
</dbReference>
<feature type="domain" description="Thioredoxin" evidence="14">
    <location>
        <begin position="345"/>
        <end position="473"/>
    </location>
</feature>
<sequence>MYLFYLTLFLTAFSGCLAKEEDVLELTDSDFESRLREIDTALVMFYAPWCGHCKRLKPEYAKAAEDLIRNDDPVILAKVDCTEAGKETCNKFGVSGYPTLKIFRSGEFSQEYNGPREAGGIVKYMKAQVGPSSKELNSIDDFENFLKAENDVSVIGFFEKETDLKAAFMKLADKLREKVRFAHSSYKDVLEKQGAKDAVVLFRPPHLANKFEDDSVTYSGKAVTGDINEFITKNYHGLVGHRKPDNKQDFQNPLIVAYYTVDYVKNAKGTNYWRNRILKVAKQYKDKYNFAISNKDEFQHELNEYGVDYVKGDKPIVFARDANNKKFIMKDEFSLEVLDKFVKDLLDDKLEPYLKSEAIPDSNDEPVKVAVGKNFDEIVTNNGKDTLIEFYAPWCGHCKKLAPTYDDLAKQLIDEDVAIVKMDATANDVPSPYDVRGFPTLYWAPKDSKDSPVRYEGGRELDDFIKYIAKHATSELKGYDRKGKEKKKTEL</sequence>
<keyword evidence="5 13" id="KW-0732">Signal</keyword>
<evidence type="ECO:0000313" key="15">
    <source>
        <dbReference type="EMBL" id="KAF2882311.1"/>
    </source>
</evidence>
<dbReference type="GO" id="GO:0006457">
    <property type="term" value="P:protein folding"/>
    <property type="evidence" value="ECO:0007669"/>
    <property type="project" value="TreeGrafter"/>
</dbReference>
<evidence type="ECO:0000256" key="7">
    <source>
        <dbReference type="ARBA" id="ARBA00022824"/>
    </source>
</evidence>
<evidence type="ECO:0000256" key="5">
    <source>
        <dbReference type="ARBA" id="ARBA00022729"/>
    </source>
</evidence>
<evidence type="ECO:0000256" key="4">
    <source>
        <dbReference type="ARBA" id="ARBA00012723"/>
    </source>
</evidence>
<dbReference type="FunFam" id="3.40.30.10:FF:000077">
    <property type="entry name" value="Protein disulfide-isomerase"/>
    <property type="match status" value="1"/>
</dbReference>
<dbReference type="CDD" id="cd02961">
    <property type="entry name" value="PDI_a_family"/>
    <property type="match status" value="1"/>
</dbReference>
<comment type="similarity">
    <text evidence="3 12">Belongs to the protein disulfide isomerase family.</text>
</comment>
<accession>A0A8K0CBM5</accession>
<evidence type="ECO:0000256" key="11">
    <source>
        <dbReference type="PIRSR" id="PIRSR605792-51"/>
    </source>
</evidence>
<feature type="chain" id="PRO_5035487936" description="Protein disulfide-isomerase" evidence="13">
    <location>
        <begin position="19"/>
        <end position="491"/>
    </location>
</feature>
<name>A0A8K0CBM5_IGNLU</name>
<dbReference type="PROSITE" id="PS51352">
    <property type="entry name" value="THIOREDOXIN_2"/>
    <property type="match status" value="2"/>
</dbReference>
<organism evidence="15 16">
    <name type="scientific">Ignelater luminosus</name>
    <name type="common">Cucubano</name>
    <name type="synonym">Pyrophorus luminosus</name>
    <dbReference type="NCBI Taxonomy" id="2038154"/>
    <lineage>
        <taxon>Eukaryota</taxon>
        <taxon>Metazoa</taxon>
        <taxon>Ecdysozoa</taxon>
        <taxon>Arthropoda</taxon>
        <taxon>Hexapoda</taxon>
        <taxon>Insecta</taxon>
        <taxon>Pterygota</taxon>
        <taxon>Neoptera</taxon>
        <taxon>Endopterygota</taxon>
        <taxon>Coleoptera</taxon>
        <taxon>Polyphaga</taxon>
        <taxon>Elateriformia</taxon>
        <taxon>Elateroidea</taxon>
        <taxon>Elateridae</taxon>
        <taxon>Agrypninae</taxon>
        <taxon>Pyrophorini</taxon>
        <taxon>Ignelater</taxon>
    </lineage>
</organism>
<dbReference type="EMBL" id="VTPC01090630">
    <property type="protein sequence ID" value="KAF2882311.1"/>
    <property type="molecule type" value="Genomic_DNA"/>
</dbReference>
<dbReference type="InterPro" id="IPR017937">
    <property type="entry name" value="Thioredoxin_CS"/>
</dbReference>
<evidence type="ECO:0000256" key="10">
    <source>
        <dbReference type="ARBA" id="ARBA00023284"/>
    </source>
</evidence>
<comment type="caution">
    <text evidence="15">The sequence shown here is derived from an EMBL/GenBank/DDBJ whole genome shotgun (WGS) entry which is preliminary data.</text>
</comment>
<evidence type="ECO:0000256" key="13">
    <source>
        <dbReference type="RuleBase" id="RU361130"/>
    </source>
</evidence>
<dbReference type="NCBIfam" id="TIGR01130">
    <property type="entry name" value="ER_PDI_fam"/>
    <property type="match status" value="1"/>
</dbReference>
<keyword evidence="9 13" id="KW-0413">Isomerase</keyword>
<feature type="disulfide bond" description="Redox-active" evidence="11">
    <location>
        <begin position="395"/>
        <end position="398"/>
    </location>
</feature>